<dbReference type="InterPro" id="IPR003759">
    <property type="entry name" value="Cbl-bd_cap"/>
</dbReference>
<name>A0ABN3A2I1_9ACTN</name>
<dbReference type="PROSITE" id="PS51332">
    <property type="entry name" value="B12_BINDING"/>
    <property type="match status" value="1"/>
</dbReference>
<dbReference type="Pfam" id="PF02607">
    <property type="entry name" value="B12-binding_2"/>
    <property type="match status" value="1"/>
</dbReference>
<dbReference type="EMBL" id="BAAAQR010000012">
    <property type="protein sequence ID" value="GAA2152554.1"/>
    <property type="molecule type" value="Genomic_DNA"/>
</dbReference>
<reference evidence="2 3" key="1">
    <citation type="journal article" date="2019" name="Int. J. Syst. Evol. Microbiol.">
        <title>The Global Catalogue of Microorganisms (GCM) 10K type strain sequencing project: providing services to taxonomists for standard genome sequencing and annotation.</title>
        <authorList>
            <consortium name="The Broad Institute Genomics Platform"/>
            <consortium name="The Broad Institute Genome Sequencing Center for Infectious Disease"/>
            <person name="Wu L."/>
            <person name="Ma J."/>
        </authorList>
    </citation>
    <scope>NUCLEOTIDE SEQUENCE [LARGE SCALE GENOMIC DNA]</scope>
    <source>
        <strain evidence="2 3">JCM 16022</strain>
    </source>
</reference>
<dbReference type="Pfam" id="PF02310">
    <property type="entry name" value="B12-binding"/>
    <property type="match status" value="1"/>
</dbReference>
<dbReference type="Gene3D" id="3.40.50.280">
    <property type="entry name" value="Cobalamin-binding domain"/>
    <property type="match status" value="1"/>
</dbReference>
<evidence type="ECO:0000259" key="1">
    <source>
        <dbReference type="PROSITE" id="PS51332"/>
    </source>
</evidence>
<dbReference type="Gene3D" id="1.10.1240.10">
    <property type="entry name" value="Methionine synthase domain"/>
    <property type="match status" value="1"/>
</dbReference>
<dbReference type="InterPro" id="IPR006158">
    <property type="entry name" value="Cobalamin-bd"/>
</dbReference>
<sequence length="339" mass="35223">MTTPTATVAGAELDAYWTAVAAGDERAACAAAAASRDRGVPLPEVLADLVVAAQRRVGDLWAANEWTVAREHAATAVGLAVVRRLGADVPTPVSGPVLTVACVEREWHALPAMVVALMLRARGCRVTQLGASTSRDHLVSAILDTGPRAVLLSASLTSSLPRVRRQVEAVRGTGTPVVLGGRAFGNDGRRAQRLGATAYAGSPEVVLEVVTALPLHVPSAGPLRHPGAFEARSIEAESDTISRDVLLATDAALGLGHADRDLATDDWRVVLATFVPHVIDCVAGALLTEDPTVYAETRGWLGGVLAVRGAAPQAVSVVEQALAQRLHDHPEAVRLIAGA</sequence>
<evidence type="ECO:0000313" key="3">
    <source>
        <dbReference type="Proteomes" id="UP001501771"/>
    </source>
</evidence>
<accession>A0ABN3A2I1</accession>
<organism evidence="2 3">
    <name type="scientific">Nocardioides koreensis</name>
    <dbReference type="NCBI Taxonomy" id="433651"/>
    <lineage>
        <taxon>Bacteria</taxon>
        <taxon>Bacillati</taxon>
        <taxon>Actinomycetota</taxon>
        <taxon>Actinomycetes</taxon>
        <taxon>Propionibacteriales</taxon>
        <taxon>Nocardioidaceae</taxon>
        <taxon>Nocardioides</taxon>
    </lineage>
</organism>
<proteinExistence type="predicted"/>
<protein>
    <submittedName>
        <fullName evidence="2">Cobalamin-dependent protein</fullName>
    </submittedName>
</protein>
<dbReference type="RefSeq" id="WP_344155534.1">
    <property type="nucleotide sequence ID" value="NZ_BAAAQR010000012.1"/>
</dbReference>
<dbReference type="Proteomes" id="UP001501771">
    <property type="component" value="Unassembled WGS sequence"/>
</dbReference>
<comment type="caution">
    <text evidence="2">The sequence shown here is derived from an EMBL/GenBank/DDBJ whole genome shotgun (WGS) entry which is preliminary data.</text>
</comment>
<keyword evidence="3" id="KW-1185">Reference proteome</keyword>
<dbReference type="InterPro" id="IPR036594">
    <property type="entry name" value="Meth_synthase_dom"/>
</dbReference>
<evidence type="ECO:0000313" key="2">
    <source>
        <dbReference type="EMBL" id="GAA2152554.1"/>
    </source>
</evidence>
<dbReference type="InterPro" id="IPR036724">
    <property type="entry name" value="Cobalamin-bd_sf"/>
</dbReference>
<gene>
    <name evidence="2" type="ORF">GCM10009844_36020</name>
</gene>
<dbReference type="SUPFAM" id="SSF52242">
    <property type="entry name" value="Cobalamin (vitamin B12)-binding domain"/>
    <property type="match status" value="1"/>
</dbReference>
<feature type="domain" description="B12-binding" evidence="1">
    <location>
        <begin position="95"/>
        <end position="220"/>
    </location>
</feature>